<dbReference type="GO" id="GO:0004143">
    <property type="term" value="F:ATP-dependent diacylglycerol kinase activity"/>
    <property type="evidence" value="ECO:0007669"/>
    <property type="project" value="TreeGrafter"/>
</dbReference>
<dbReference type="RefSeq" id="WP_065247812.1">
    <property type="nucleotide sequence ID" value="NZ_CP012117.1"/>
</dbReference>
<dbReference type="Gene3D" id="3.40.50.10330">
    <property type="entry name" value="Probable inorganic polyphosphate/atp-NAD kinase, domain 1"/>
    <property type="match status" value="1"/>
</dbReference>
<evidence type="ECO:0000313" key="11">
    <source>
        <dbReference type="Proteomes" id="UP000092596"/>
    </source>
</evidence>
<evidence type="ECO:0000256" key="4">
    <source>
        <dbReference type="ARBA" id="ARBA00022741"/>
    </source>
</evidence>
<evidence type="ECO:0000256" key="8">
    <source>
        <dbReference type="ARBA" id="ARBA00023264"/>
    </source>
</evidence>
<dbReference type="EMBL" id="CP012117">
    <property type="protein sequence ID" value="ANP27644.1"/>
    <property type="molecule type" value="Genomic_DNA"/>
</dbReference>
<dbReference type="InterPro" id="IPR016064">
    <property type="entry name" value="NAD/diacylglycerol_kinase_sf"/>
</dbReference>
<dbReference type="PROSITE" id="PS50146">
    <property type="entry name" value="DAGK"/>
    <property type="match status" value="1"/>
</dbReference>
<keyword evidence="4" id="KW-0547">Nucleotide-binding</keyword>
<dbReference type="STRING" id="1630135.DAD186_10940"/>
<dbReference type="InterPro" id="IPR017438">
    <property type="entry name" value="ATP-NAD_kinase_N"/>
</dbReference>
<reference evidence="10 11" key="1">
    <citation type="submission" date="2015-06" db="EMBL/GenBank/DDBJ databases">
        <title>Investigation of pathophysiology for high-risk pregnancy and development of treatment modality based on it.</title>
        <authorList>
            <person name="Kim B.-C."/>
            <person name="Lim S."/>
        </authorList>
    </citation>
    <scope>NUCLEOTIDE SEQUENCE [LARGE SCALE GENOMIC DNA]</scope>
    <source>
        <strain evidence="10 11">AD1-86</strain>
    </source>
</reference>
<keyword evidence="6" id="KW-0067">ATP-binding</keyword>
<dbReference type="KEGG" id="dva:DAD186_10940"/>
<dbReference type="GO" id="GO:0005886">
    <property type="term" value="C:plasma membrane"/>
    <property type="evidence" value="ECO:0007669"/>
    <property type="project" value="TreeGrafter"/>
</dbReference>
<proteinExistence type="inferred from homology"/>
<dbReference type="PATRIC" id="fig|1630135.4.peg.1096"/>
<dbReference type="Gene3D" id="2.60.200.40">
    <property type="match status" value="1"/>
</dbReference>
<evidence type="ECO:0000313" key="10">
    <source>
        <dbReference type="EMBL" id="ANP27644.1"/>
    </source>
</evidence>
<evidence type="ECO:0000256" key="2">
    <source>
        <dbReference type="ARBA" id="ARBA00005983"/>
    </source>
</evidence>
<dbReference type="AlphaFoldDB" id="A0A1B0ZI51"/>
<evidence type="ECO:0000256" key="1">
    <source>
        <dbReference type="ARBA" id="ARBA00001946"/>
    </source>
</evidence>
<keyword evidence="7" id="KW-0594">Phospholipid biosynthesis</keyword>
<evidence type="ECO:0000259" key="9">
    <source>
        <dbReference type="PROSITE" id="PS50146"/>
    </source>
</evidence>
<dbReference type="Pfam" id="PF00781">
    <property type="entry name" value="DAGK_cat"/>
    <property type="match status" value="1"/>
</dbReference>
<keyword evidence="5" id="KW-0418">Kinase</keyword>
<dbReference type="Pfam" id="PF19279">
    <property type="entry name" value="YegS_C"/>
    <property type="match status" value="1"/>
</dbReference>
<dbReference type="InterPro" id="IPR045540">
    <property type="entry name" value="YegS/DAGK_C"/>
</dbReference>
<evidence type="ECO:0000256" key="5">
    <source>
        <dbReference type="ARBA" id="ARBA00022777"/>
    </source>
</evidence>
<dbReference type="Proteomes" id="UP000092596">
    <property type="component" value="Chromosome"/>
</dbReference>
<dbReference type="PANTHER" id="PTHR12358:SF106">
    <property type="entry name" value="LIPID KINASE YEGS"/>
    <property type="match status" value="1"/>
</dbReference>
<evidence type="ECO:0000256" key="7">
    <source>
        <dbReference type="ARBA" id="ARBA00023209"/>
    </source>
</evidence>
<accession>A0A1B0ZI51</accession>
<protein>
    <recommendedName>
        <fullName evidence="9">DAGKc domain-containing protein</fullName>
    </recommendedName>
</protein>
<comment type="similarity">
    <text evidence="2">Belongs to the diacylglycerol/lipid kinase family.</text>
</comment>
<dbReference type="SUPFAM" id="SSF111331">
    <property type="entry name" value="NAD kinase/diacylglycerol kinase-like"/>
    <property type="match status" value="1"/>
</dbReference>
<dbReference type="GO" id="GO:0005524">
    <property type="term" value="F:ATP binding"/>
    <property type="evidence" value="ECO:0007669"/>
    <property type="project" value="UniProtKB-KW"/>
</dbReference>
<dbReference type="InterPro" id="IPR050187">
    <property type="entry name" value="Lipid_Phosphate_FormReg"/>
</dbReference>
<evidence type="ECO:0000256" key="6">
    <source>
        <dbReference type="ARBA" id="ARBA00022840"/>
    </source>
</evidence>
<dbReference type="GO" id="GO:0008654">
    <property type="term" value="P:phospholipid biosynthetic process"/>
    <property type="evidence" value="ECO:0007669"/>
    <property type="project" value="UniProtKB-KW"/>
</dbReference>
<feature type="domain" description="DAGKc" evidence="9">
    <location>
        <begin position="1"/>
        <end position="134"/>
    </location>
</feature>
<name>A0A1B0ZI51_9MICO</name>
<gene>
    <name evidence="10" type="ORF">DAD186_10940</name>
</gene>
<dbReference type="InterPro" id="IPR001206">
    <property type="entry name" value="Diacylglycerol_kinase_cat_dom"/>
</dbReference>
<dbReference type="PANTHER" id="PTHR12358">
    <property type="entry name" value="SPHINGOSINE KINASE"/>
    <property type="match status" value="1"/>
</dbReference>
<dbReference type="SMART" id="SM00046">
    <property type="entry name" value="DAGKc"/>
    <property type="match status" value="1"/>
</dbReference>
<keyword evidence="7" id="KW-0444">Lipid biosynthesis</keyword>
<sequence>MNRLRVGVIANPYAAKRRAGTIDHDVCALLSVAGLSVVDLSAPDARTARRRARAVLDTLDALVVVGGDGTVALGASLVCGSRTRLGIVPAGSGNDLARALGLPLGDPDAAVRTIVSALARPEQRIDAIETHFEAEGKTESVIALGNLNMGFDAIVNARANRSRYGYTAAVARELLAYRPREYWVEIDCGARTEFEASLLTLCNSGYFGGGMKYCPSSRLDDGILELVSVAGIPRAGLVRFFPRVFSGTHASLEQYTFTRCTSLRIGSREPLEVCSDGESRSFLPLHARVLPGAVSILSPPLHDDETEEGTV</sequence>
<keyword evidence="8" id="KW-1208">Phospholipid metabolism</keyword>
<keyword evidence="7" id="KW-0443">Lipid metabolism</keyword>
<comment type="cofactor">
    <cofactor evidence="1">
        <name>Mg(2+)</name>
        <dbReference type="ChEBI" id="CHEBI:18420"/>
    </cofactor>
</comment>
<organism evidence="10 11">
    <name type="scientific">Dermabacter vaginalis</name>
    <dbReference type="NCBI Taxonomy" id="1630135"/>
    <lineage>
        <taxon>Bacteria</taxon>
        <taxon>Bacillati</taxon>
        <taxon>Actinomycetota</taxon>
        <taxon>Actinomycetes</taxon>
        <taxon>Micrococcales</taxon>
        <taxon>Dermabacteraceae</taxon>
        <taxon>Dermabacter</taxon>
    </lineage>
</organism>
<keyword evidence="3" id="KW-0808">Transferase</keyword>
<evidence type="ECO:0000256" key="3">
    <source>
        <dbReference type="ARBA" id="ARBA00022679"/>
    </source>
</evidence>